<organism evidence="1 2">
    <name type="scientific">Gossypium australe</name>
    <dbReference type="NCBI Taxonomy" id="47621"/>
    <lineage>
        <taxon>Eukaryota</taxon>
        <taxon>Viridiplantae</taxon>
        <taxon>Streptophyta</taxon>
        <taxon>Embryophyta</taxon>
        <taxon>Tracheophyta</taxon>
        <taxon>Spermatophyta</taxon>
        <taxon>Magnoliopsida</taxon>
        <taxon>eudicotyledons</taxon>
        <taxon>Gunneridae</taxon>
        <taxon>Pentapetalae</taxon>
        <taxon>rosids</taxon>
        <taxon>malvids</taxon>
        <taxon>Malvales</taxon>
        <taxon>Malvaceae</taxon>
        <taxon>Malvoideae</taxon>
        <taxon>Gossypium</taxon>
    </lineage>
</organism>
<comment type="caution">
    <text evidence="1">The sequence shown here is derived from an EMBL/GenBank/DDBJ whole genome shotgun (WGS) entry which is preliminary data.</text>
</comment>
<dbReference type="EMBL" id="SMMG02000002">
    <property type="protein sequence ID" value="KAA3484801.1"/>
    <property type="molecule type" value="Genomic_DNA"/>
</dbReference>
<accession>A0A5B6WSB7</accession>
<dbReference type="AlphaFoldDB" id="A0A5B6WSB7"/>
<dbReference type="Proteomes" id="UP000325315">
    <property type="component" value="Unassembled WGS sequence"/>
</dbReference>
<protein>
    <submittedName>
        <fullName evidence="1">Amino acid permease 5-like</fullName>
    </submittedName>
</protein>
<proteinExistence type="predicted"/>
<dbReference type="OrthoDB" id="775972at2759"/>
<sequence>MLMILPGAVLGQMKDKVFHAIYYASRTMTDEQLNYTTLRRSYWLYYNLYGPFYDYVFGDQERCQAKEFDPKIQDKKGNENQVAIKTTISNSLRRISHMSNYWLPRYYLVGYCHPSSVKDEGNFSMMLSNIIGTSHLYSNIVQIKSFDSVFRVKRFRLFYITIILHRMEDILREYELQQKFSNLAFIGRACLKMLMNFARLVIVVNEMETYHEGMECRCKIF</sequence>
<evidence type="ECO:0000313" key="1">
    <source>
        <dbReference type="EMBL" id="KAA3484801.1"/>
    </source>
</evidence>
<reference evidence="2" key="1">
    <citation type="journal article" date="2019" name="Plant Biotechnol. J.">
        <title>Genome sequencing of the Australian wild diploid species Gossypium australe highlights disease resistance and delayed gland morphogenesis.</title>
        <authorList>
            <person name="Cai Y."/>
            <person name="Cai X."/>
            <person name="Wang Q."/>
            <person name="Wang P."/>
            <person name="Zhang Y."/>
            <person name="Cai C."/>
            <person name="Xu Y."/>
            <person name="Wang K."/>
            <person name="Zhou Z."/>
            <person name="Wang C."/>
            <person name="Geng S."/>
            <person name="Li B."/>
            <person name="Dong Q."/>
            <person name="Hou Y."/>
            <person name="Wang H."/>
            <person name="Ai P."/>
            <person name="Liu Z."/>
            <person name="Yi F."/>
            <person name="Sun M."/>
            <person name="An G."/>
            <person name="Cheng J."/>
            <person name="Zhang Y."/>
            <person name="Shi Q."/>
            <person name="Xie Y."/>
            <person name="Shi X."/>
            <person name="Chang Y."/>
            <person name="Huang F."/>
            <person name="Chen Y."/>
            <person name="Hong S."/>
            <person name="Mi L."/>
            <person name="Sun Q."/>
            <person name="Zhang L."/>
            <person name="Zhou B."/>
            <person name="Peng R."/>
            <person name="Zhang X."/>
            <person name="Liu F."/>
        </authorList>
    </citation>
    <scope>NUCLEOTIDE SEQUENCE [LARGE SCALE GENOMIC DNA]</scope>
    <source>
        <strain evidence="2">cv. PA1801</strain>
    </source>
</reference>
<keyword evidence="2" id="KW-1185">Reference proteome</keyword>
<evidence type="ECO:0000313" key="2">
    <source>
        <dbReference type="Proteomes" id="UP000325315"/>
    </source>
</evidence>
<name>A0A5B6WSB7_9ROSI</name>
<gene>
    <name evidence="1" type="ORF">EPI10_006862</name>
</gene>